<dbReference type="Proteomes" id="UP001159364">
    <property type="component" value="Linkage Group LG01"/>
</dbReference>
<dbReference type="InterPro" id="IPR006447">
    <property type="entry name" value="Myb_dom_plants"/>
</dbReference>
<dbReference type="GO" id="GO:0009739">
    <property type="term" value="P:response to gibberellin"/>
    <property type="evidence" value="ECO:0007669"/>
    <property type="project" value="TreeGrafter"/>
</dbReference>
<comment type="caution">
    <text evidence="10">The sequence shown here is derived from an EMBL/GenBank/DDBJ whole genome shotgun (WGS) entry which is preliminary data.</text>
</comment>
<dbReference type="CDD" id="cd00167">
    <property type="entry name" value="SANT"/>
    <property type="match status" value="1"/>
</dbReference>
<dbReference type="InterPro" id="IPR001005">
    <property type="entry name" value="SANT/Myb"/>
</dbReference>
<feature type="domain" description="Myb-like" evidence="7">
    <location>
        <begin position="103"/>
        <end position="155"/>
    </location>
</feature>
<dbReference type="GO" id="GO:0005634">
    <property type="term" value="C:nucleus"/>
    <property type="evidence" value="ECO:0007669"/>
    <property type="project" value="UniProtKB-SubCell"/>
</dbReference>
<evidence type="ECO:0000256" key="6">
    <source>
        <dbReference type="SAM" id="MobiDB-lite"/>
    </source>
</evidence>
<keyword evidence="3" id="KW-0238">DNA-binding</keyword>
<dbReference type="PROSITE" id="PS50090">
    <property type="entry name" value="MYB_LIKE"/>
    <property type="match status" value="1"/>
</dbReference>
<dbReference type="PANTHER" id="PTHR44191:SF4">
    <property type="entry name" value="OS01G0187900 PROTEIN"/>
    <property type="match status" value="1"/>
</dbReference>
<protein>
    <submittedName>
        <fullName evidence="10">Uncharacterized protein</fullName>
    </submittedName>
</protein>
<evidence type="ECO:0000256" key="1">
    <source>
        <dbReference type="ARBA" id="ARBA00004123"/>
    </source>
</evidence>
<keyword evidence="4" id="KW-0804">Transcription</keyword>
<feature type="region of interest" description="Disordered" evidence="6">
    <location>
        <begin position="330"/>
        <end position="370"/>
    </location>
</feature>
<evidence type="ECO:0000256" key="4">
    <source>
        <dbReference type="ARBA" id="ARBA00023163"/>
    </source>
</evidence>
<dbReference type="NCBIfam" id="TIGR01557">
    <property type="entry name" value="myb_SHAQKYF"/>
    <property type="match status" value="1"/>
</dbReference>
<dbReference type="InterPro" id="IPR017930">
    <property type="entry name" value="Myb_dom"/>
</dbReference>
<dbReference type="GO" id="GO:0006355">
    <property type="term" value="P:regulation of DNA-templated transcription"/>
    <property type="evidence" value="ECO:0007669"/>
    <property type="project" value="UniProtKB-ARBA"/>
</dbReference>
<sequence length="370" mass="40582">MTRRCSHCCNNGHNSRTCPTRSTGTSSSIAGVKLFGVRLTDGSIIKKSASTSNLSTAQYHCSSSTAASPHPDSPPVSDRNRHSSDGYLSDDPTHGNGPVTRRGERKKGVPWTEEEHRMFLIGLQKLGKGDWRGIARNYVVSRTPTQVASHAQKYFIRQTNENRRKRRSSLFDMVHDMGIEPETVPEERELPTSHAKEIDDGNALPSFNLIVNTDYEPMETADQEVNGFDGTALGSTEMKPTVPRPSKFPIVSGSSEFMPFVPGFIPAYIPVPYPNWSQHTATPDERNAAETCHHEVLKPVPVAPRDPVNINELLGISHLSLGEIEKGCKEPSPLSLKLTGESSRQSAFRASAPVSESGIRKSKECPIQAV</sequence>
<accession>A0AAV8U5L2</accession>
<reference evidence="10 11" key="1">
    <citation type="submission" date="2021-09" db="EMBL/GenBank/DDBJ databases">
        <title>Genomic insights and catalytic innovation underlie evolution of tropane alkaloids biosynthesis.</title>
        <authorList>
            <person name="Wang Y.-J."/>
            <person name="Tian T."/>
            <person name="Huang J.-P."/>
            <person name="Huang S.-X."/>
        </authorList>
    </citation>
    <scope>NUCLEOTIDE SEQUENCE [LARGE SCALE GENOMIC DNA]</scope>
    <source>
        <strain evidence="10">KIB-2018</strain>
        <tissue evidence="10">Leaf</tissue>
    </source>
</reference>
<dbReference type="InterPro" id="IPR009057">
    <property type="entry name" value="Homeodomain-like_sf"/>
</dbReference>
<keyword evidence="2" id="KW-0805">Transcription regulation</keyword>
<evidence type="ECO:0000259" key="9">
    <source>
        <dbReference type="PROSITE" id="PS51294"/>
    </source>
</evidence>
<dbReference type="PROSITE" id="PS51293">
    <property type="entry name" value="SANT"/>
    <property type="match status" value="1"/>
</dbReference>
<dbReference type="Gene3D" id="1.10.10.60">
    <property type="entry name" value="Homeodomain-like"/>
    <property type="match status" value="1"/>
</dbReference>
<dbReference type="SMART" id="SM00717">
    <property type="entry name" value="SANT"/>
    <property type="match status" value="1"/>
</dbReference>
<dbReference type="SUPFAM" id="SSF46689">
    <property type="entry name" value="Homeodomain-like"/>
    <property type="match status" value="1"/>
</dbReference>
<dbReference type="GO" id="GO:0003677">
    <property type="term" value="F:DNA binding"/>
    <property type="evidence" value="ECO:0007669"/>
    <property type="project" value="UniProtKB-KW"/>
</dbReference>
<dbReference type="GO" id="GO:0009723">
    <property type="term" value="P:response to ethylene"/>
    <property type="evidence" value="ECO:0007669"/>
    <property type="project" value="TreeGrafter"/>
</dbReference>
<dbReference type="InterPro" id="IPR017884">
    <property type="entry name" value="SANT_dom"/>
</dbReference>
<proteinExistence type="predicted"/>
<name>A0AAV8U5L2_9ROSI</name>
<keyword evidence="11" id="KW-1185">Reference proteome</keyword>
<dbReference type="AlphaFoldDB" id="A0AAV8U5L2"/>
<dbReference type="PROSITE" id="PS51294">
    <property type="entry name" value="HTH_MYB"/>
    <property type="match status" value="1"/>
</dbReference>
<evidence type="ECO:0000256" key="3">
    <source>
        <dbReference type="ARBA" id="ARBA00023125"/>
    </source>
</evidence>
<dbReference type="Pfam" id="PF00249">
    <property type="entry name" value="Myb_DNA-binding"/>
    <property type="match status" value="1"/>
</dbReference>
<comment type="subcellular location">
    <subcellularLocation>
        <location evidence="1">Nucleus</location>
    </subcellularLocation>
</comment>
<gene>
    <name evidence="10" type="ORF">K2173_004309</name>
</gene>
<dbReference type="PANTHER" id="PTHR44191">
    <property type="entry name" value="TRANSCRIPTION FACTOR KUA1"/>
    <property type="match status" value="1"/>
</dbReference>
<feature type="domain" description="SANT" evidence="8">
    <location>
        <begin position="111"/>
        <end position="159"/>
    </location>
</feature>
<feature type="domain" description="HTH myb-type" evidence="9">
    <location>
        <begin position="103"/>
        <end position="159"/>
    </location>
</feature>
<evidence type="ECO:0000313" key="11">
    <source>
        <dbReference type="Proteomes" id="UP001159364"/>
    </source>
</evidence>
<evidence type="ECO:0000256" key="5">
    <source>
        <dbReference type="ARBA" id="ARBA00023242"/>
    </source>
</evidence>
<keyword evidence="5" id="KW-0539">Nucleus</keyword>
<evidence type="ECO:0000313" key="10">
    <source>
        <dbReference type="EMBL" id="KAJ8773479.1"/>
    </source>
</evidence>
<organism evidence="10 11">
    <name type="scientific">Erythroxylum novogranatense</name>
    <dbReference type="NCBI Taxonomy" id="1862640"/>
    <lineage>
        <taxon>Eukaryota</taxon>
        <taxon>Viridiplantae</taxon>
        <taxon>Streptophyta</taxon>
        <taxon>Embryophyta</taxon>
        <taxon>Tracheophyta</taxon>
        <taxon>Spermatophyta</taxon>
        <taxon>Magnoliopsida</taxon>
        <taxon>eudicotyledons</taxon>
        <taxon>Gunneridae</taxon>
        <taxon>Pentapetalae</taxon>
        <taxon>rosids</taxon>
        <taxon>fabids</taxon>
        <taxon>Malpighiales</taxon>
        <taxon>Erythroxylaceae</taxon>
        <taxon>Erythroxylum</taxon>
    </lineage>
</organism>
<dbReference type="InterPro" id="IPR052245">
    <property type="entry name" value="Plant_Stress_Dev_TF"/>
</dbReference>
<feature type="region of interest" description="Disordered" evidence="6">
    <location>
        <begin position="60"/>
        <end position="110"/>
    </location>
</feature>
<dbReference type="FunFam" id="1.10.10.60:FF:000009">
    <property type="entry name" value="transcription factor MYB1R1"/>
    <property type="match status" value="1"/>
</dbReference>
<evidence type="ECO:0000259" key="8">
    <source>
        <dbReference type="PROSITE" id="PS51293"/>
    </source>
</evidence>
<dbReference type="EMBL" id="JAIWQS010000001">
    <property type="protein sequence ID" value="KAJ8773479.1"/>
    <property type="molecule type" value="Genomic_DNA"/>
</dbReference>
<evidence type="ECO:0000259" key="7">
    <source>
        <dbReference type="PROSITE" id="PS50090"/>
    </source>
</evidence>
<evidence type="ECO:0000256" key="2">
    <source>
        <dbReference type="ARBA" id="ARBA00023015"/>
    </source>
</evidence>